<dbReference type="InterPro" id="IPR041315">
    <property type="entry name" value="PlcR_TPR"/>
</dbReference>
<dbReference type="GO" id="GO:0003677">
    <property type="term" value="F:DNA binding"/>
    <property type="evidence" value="ECO:0007669"/>
    <property type="project" value="InterPro"/>
</dbReference>
<dbReference type="InterPro" id="IPR001387">
    <property type="entry name" value="Cro/C1-type_HTH"/>
</dbReference>
<dbReference type="PANTHER" id="PTHR37038:SF14">
    <property type="entry name" value="TRANSCRIPTIONAL ACTIVATOR"/>
    <property type="match status" value="1"/>
</dbReference>
<sequence>MYLKENRDTMRSKKGGLQVRQDTLGYALRELRLYLGLSQSDLSEGICTQALISQIENNDVSPSAELLYQLASRLGVDINYFFHMKETPRLDYVNEVIRQVRKHIKRREYREVAEILEAEVANPLFRTVKNKQFYLWHKAICTYYLERDPHSALQLLDEALRLTTTTSKNYSEREIELLISMAILYSEEKDWERALPLFHKALYHVRFFPIINDETIEIRLYYNYSKALSTCRNYEKALSIAREGFLLCREKQRLYLFGELSYQCGKLHYLLGKQELAYEYLATASTIFELDQNQVFKEHVDHYAKKIGMIQNA</sequence>
<dbReference type="InterPro" id="IPR011990">
    <property type="entry name" value="TPR-like_helical_dom_sf"/>
</dbReference>
<dbReference type="InterPro" id="IPR010982">
    <property type="entry name" value="Lambda_DNA-bd_dom_sf"/>
</dbReference>
<evidence type="ECO:0000313" key="2">
    <source>
        <dbReference type="EMBL" id="MYL63902.1"/>
    </source>
</evidence>
<feature type="domain" description="HTH cro/C1-type" evidence="1">
    <location>
        <begin position="28"/>
        <end position="81"/>
    </location>
</feature>
<dbReference type="Pfam" id="PF18768">
    <property type="entry name" value="RNPP_C"/>
    <property type="match status" value="1"/>
</dbReference>
<dbReference type="AlphaFoldDB" id="A0A845EZ29"/>
<dbReference type="Proteomes" id="UP000447833">
    <property type="component" value="Unassembled WGS sequence"/>
</dbReference>
<reference evidence="2 3" key="1">
    <citation type="submission" date="2019-11" db="EMBL/GenBank/DDBJ databases">
        <title>Genome sequences of 17 halophilic strains isolated from different environments.</title>
        <authorList>
            <person name="Furrow R.E."/>
        </authorList>
    </citation>
    <scope>NUCLEOTIDE SEQUENCE [LARGE SCALE GENOMIC DNA]</scope>
    <source>
        <strain evidence="2 3">22506_14_FS</strain>
    </source>
</reference>
<dbReference type="Pfam" id="PF01381">
    <property type="entry name" value="HTH_3"/>
    <property type="match status" value="1"/>
</dbReference>
<evidence type="ECO:0000313" key="3">
    <source>
        <dbReference type="Proteomes" id="UP000447833"/>
    </source>
</evidence>
<dbReference type="SMART" id="SM00530">
    <property type="entry name" value="HTH_XRE"/>
    <property type="match status" value="1"/>
</dbReference>
<name>A0A845EZ29_9BACL</name>
<dbReference type="CDD" id="cd00093">
    <property type="entry name" value="HTH_XRE"/>
    <property type="match status" value="1"/>
</dbReference>
<comment type="caution">
    <text evidence="2">The sequence shown here is derived from an EMBL/GenBank/DDBJ whole genome shotgun (WGS) entry which is preliminary data.</text>
</comment>
<dbReference type="EMBL" id="WMEY01000003">
    <property type="protein sequence ID" value="MYL63902.1"/>
    <property type="molecule type" value="Genomic_DNA"/>
</dbReference>
<dbReference type="PROSITE" id="PS50943">
    <property type="entry name" value="HTH_CROC1"/>
    <property type="match status" value="1"/>
</dbReference>
<dbReference type="PANTHER" id="PTHR37038">
    <property type="entry name" value="TRANSCRIPTIONAL REGULATOR-RELATED"/>
    <property type="match status" value="1"/>
</dbReference>
<dbReference type="SUPFAM" id="SSF48452">
    <property type="entry name" value="TPR-like"/>
    <property type="match status" value="1"/>
</dbReference>
<dbReference type="InterPro" id="IPR053163">
    <property type="entry name" value="HTH-type_regulator_Rgg"/>
</dbReference>
<dbReference type="SUPFAM" id="SSF47413">
    <property type="entry name" value="lambda repressor-like DNA-binding domains"/>
    <property type="match status" value="1"/>
</dbReference>
<dbReference type="SMART" id="SM00028">
    <property type="entry name" value="TPR"/>
    <property type="match status" value="3"/>
</dbReference>
<gene>
    <name evidence="2" type="ORF">GLW07_11100</name>
</gene>
<protein>
    <submittedName>
        <fullName evidence="2">Helix-turn-helix domain-containing protein</fullName>
    </submittedName>
</protein>
<evidence type="ECO:0000259" key="1">
    <source>
        <dbReference type="PROSITE" id="PS50943"/>
    </source>
</evidence>
<accession>A0A845EZ29</accession>
<dbReference type="Gene3D" id="1.25.40.10">
    <property type="entry name" value="Tetratricopeptide repeat domain"/>
    <property type="match status" value="1"/>
</dbReference>
<organism evidence="2 3">
    <name type="scientific">Guptibacillus hwajinpoensis</name>
    <dbReference type="NCBI Taxonomy" id="208199"/>
    <lineage>
        <taxon>Bacteria</taxon>
        <taxon>Bacillati</taxon>
        <taxon>Bacillota</taxon>
        <taxon>Bacilli</taxon>
        <taxon>Bacillales</taxon>
        <taxon>Guptibacillaceae</taxon>
        <taxon>Guptibacillus</taxon>
    </lineage>
</organism>
<dbReference type="InterPro" id="IPR019734">
    <property type="entry name" value="TPR_rpt"/>
</dbReference>
<proteinExistence type="predicted"/>